<gene>
    <name evidence="5" type="ORF">ADUPG1_008869</name>
</gene>
<reference evidence="5" key="1">
    <citation type="submission" date="2022-03" db="EMBL/GenBank/DDBJ databases">
        <title>Draft genome sequence of Aduncisulcus paluster, a free-living microaerophilic Fornicata.</title>
        <authorList>
            <person name="Yuyama I."/>
            <person name="Kume K."/>
            <person name="Tamura T."/>
            <person name="Inagaki Y."/>
            <person name="Hashimoto T."/>
        </authorList>
    </citation>
    <scope>NUCLEOTIDE SEQUENCE</scope>
    <source>
        <strain evidence="5">NY0171</strain>
    </source>
</reference>
<dbReference type="PANTHER" id="PTHR14027">
    <property type="entry name" value="RNA POLYMERASE-ASSOCIATED PROTEIN CTR9"/>
    <property type="match status" value="1"/>
</dbReference>
<feature type="non-terminal residue" evidence="5">
    <location>
        <position position="1356"/>
    </location>
</feature>
<dbReference type="CDD" id="cd22249">
    <property type="entry name" value="UDM1_RNF168_RNF169-like"/>
    <property type="match status" value="1"/>
</dbReference>
<comment type="caution">
    <text evidence="5">The sequence shown here is derived from an EMBL/GenBank/DDBJ whole genome shotgun (WGS) entry which is preliminary data.</text>
</comment>
<feature type="compositionally biased region" description="Basic and acidic residues" evidence="4">
    <location>
        <begin position="1146"/>
        <end position="1155"/>
    </location>
</feature>
<feature type="compositionally biased region" description="Acidic residues" evidence="4">
    <location>
        <begin position="523"/>
        <end position="534"/>
    </location>
</feature>
<keyword evidence="2" id="KW-0802">TPR repeat</keyword>
<dbReference type="Gene3D" id="1.25.40.10">
    <property type="entry name" value="Tetratricopeptide repeat domain"/>
    <property type="match status" value="1"/>
</dbReference>
<keyword evidence="6" id="KW-1185">Reference proteome</keyword>
<proteinExistence type="predicted"/>
<dbReference type="EMBL" id="BQXS01011063">
    <property type="protein sequence ID" value="GKT35780.1"/>
    <property type="molecule type" value="Genomic_DNA"/>
</dbReference>
<evidence type="ECO:0000256" key="2">
    <source>
        <dbReference type="ARBA" id="ARBA00022803"/>
    </source>
</evidence>
<organism evidence="5 6">
    <name type="scientific">Aduncisulcus paluster</name>
    <dbReference type="NCBI Taxonomy" id="2918883"/>
    <lineage>
        <taxon>Eukaryota</taxon>
        <taxon>Metamonada</taxon>
        <taxon>Carpediemonas-like organisms</taxon>
        <taxon>Aduncisulcus</taxon>
    </lineage>
</organism>
<feature type="coiled-coil region" evidence="3">
    <location>
        <begin position="1310"/>
        <end position="1347"/>
    </location>
</feature>
<feature type="region of interest" description="Disordered" evidence="4">
    <location>
        <begin position="1140"/>
        <end position="1202"/>
    </location>
</feature>
<evidence type="ECO:0000313" key="5">
    <source>
        <dbReference type="EMBL" id="GKT35780.1"/>
    </source>
</evidence>
<evidence type="ECO:0000256" key="1">
    <source>
        <dbReference type="ARBA" id="ARBA00022737"/>
    </source>
</evidence>
<feature type="region of interest" description="Disordered" evidence="4">
    <location>
        <begin position="514"/>
        <end position="534"/>
    </location>
</feature>
<dbReference type="InterPro" id="IPR031101">
    <property type="entry name" value="Ctr9"/>
</dbReference>
<dbReference type="Proteomes" id="UP001057375">
    <property type="component" value="Unassembled WGS sequence"/>
</dbReference>
<evidence type="ECO:0000313" key="6">
    <source>
        <dbReference type="Proteomes" id="UP001057375"/>
    </source>
</evidence>
<keyword evidence="1" id="KW-0677">Repeat</keyword>
<feature type="compositionally biased region" description="Acidic residues" evidence="4">
    <location>
        <begin position="1156"/>
        <end position="1174"/>
    </location>
</feature>
<evidence type="ECO:0000256" key="4">
    <source>
        <dbReference type="SAM" id="MobiDB-lite"/>
    </source>
</evidence>
<dbReference type="InterPro" id="IPR011990">
    <property type="entry name" value="TPR-like_helical_dom_sf"/>
</dbReference>
<protein>
    <submittedName>
        <fullName evidence="5">Uncharacterized protein</fullName>
    </submittedName>
</protein>
<sequence length="1356" mass="153826">MEELRNGEVHVALATNFGLAQNSPDNIYYVLTQANICRLMGNYQASVQLYIDVIAGMPNPHPEVFVGAASCMLHLNQIILAKKFCDYALELNAQCVSGHLLLAAIYINMNDKTQKNMLKALEHCSRVHSLLVDPEMSKRFQIMYSSEELSQMEFSTFLTQCIALRRIGRLHKANDIAMKAFNLYQSTLKRSSLHQKLFKLSVQTPTYVLEVAYLFLLRAQIVHSGSHQISSLRQAAATASNLYTQAEQYFATHSITIPPSFKNSILLGQARCALCVGDDSKTLECLNKMELRADVTTNTSCAKNILLYTLTFSKAVVRILEIRGKYSGSADARAEVSSVVQGVSEGLRVLEREWSRSTYLQRPSLSLLLAVGAYIVQKNKLLNSNCIYLLRILGLVSNDPESKSANNWKVNLDWDYSQWDTYLHEYVKNETKKVRFQSEDVSVSSKPQEEEEEEDEMIIHPVLSIVTKSILPEIVHNAALSEFNLARETHKHSISKAIDLARLSLLLRKREASSKGETSSDKETEEEERESTEDVELFDPISWSVKASVLVSDDLDSSIASLATNILTAFPLTPSSLPTHLIYAYMLAFASHQSDVVSKNRSLGENEGTIVHYVANSLPFSVRSAFTKTQLTPTSPLSLLSLALLIRIVERFPSSSQAILLTHHIASYLRDSQQMHNMRKLMVSQSTLDVSFAYTQFFDIISKGRIREGMDIITRTTEGASIDSHVMSRLKKDNPPRQSTSRGFPADVDSEILSLYFGSNLVIAAECMRLFNQLRLASLSCKQMSDDLFNDFKPHPEDSKEIRLNKKSCSDIHPLHDDREFRLVVSSKLKSLYGICSDKALFTMCSACHSPYLSHSQPMAVISLDYQCIRIHQEARSADIYSNFILSSRRGRWARFHRAISYSVSHRFEEAEKDLFEIISSGYRECILHGLSGRDAQPPFDVLMVLAFTFHDAKKYRECLMVCLWMWKLYPGVPGIMSNTLVALHEMARRMTKEGESLNKLISLKSGSRKLSDEQESKVSQFLNRLQIPFIEKVEESIRNDASIIADTLLQVADCKFWSSARYEQVLGAHLPTIKLKEETKHNSELTADQKAEKLKDIPAEKPSEDIRIDVAQCEYLQNIFEKEVNLFLDKAIAEKFGTSSVSVEHQAEETKPLDEPMDDEEMDVDFGFEEEEDQHQQDAKEEEEEVENKGEEKEEEKDRAHEIKFQRSNLLQSLLVSSEVFGVFNKFSSQSKNAEHSQFRFLPLEDTCSIYGTCKLSNAIMLDRFMLMRPDKIQTLRNKCVPISLKRLKDTVSSSSIKSRGVGAGEIGLHFEELLAQKKEEERRMAEEKERMIEEKQIQLMDEKESFKNVGTKTQ</sequence>
<name>A0ABQ5KTJ3_9EUKA</name>
<dbReference type="SUPFAM" id="SSF48452">
    <property type="entry name" value="TPR-like"/>
    <property type="match status" value="1"/>
</dbReference>
<evidence type="ECO:0000256" key="3">
    <source>
        <dbReference type="SAM" id="Coils"/>
    </source>
</evidence>
<feature type="compositionally biased region" description="Basic and acidic residues" evidence="4">
    <location>
        <begin position="1188"/>
        <end position="1202"/>
    </location>
</feature>
<accession>A0ABQ5KTJ3</accession>
<keyword evidence="3" id="KW-0175">Coiled coil</keyword>
<dbReference type="PANTHER" id="PTHR14027:SF2">
    <property type="entry name" value="RNA POLYMERASE-ASSOCIATED PROTEIN CTR9 HOMOLOG"/>
    <property type="match status" value="1"/>
</dbReference>